<evidence type="ECO:0000256" key="2">
    <source>
        <dbReference type="ARBA" id="ARBA00006275"/>
    </source>
</evidence>
<proteinExistence type="inferred from homology"/>
<evidence type="ECO:0000256" key="5">
    <source>
        <dbReference type="ARBA" id="ARBA00023237"/>
    </source>
</evidence>
<dbReference type="Proteomes" id="UP000061587">
    <property type="component" value="Chromosome"/>
</dbReference>
<evidence type="ECO:0000256" key="1">
    <source>
        <dbReference type="ARBA" id="ARBA00004442"/>
    </source>
</evidence>
<dbReference type="Pfam" id="PF07980">
    <property type="entry name" value="SusD_RagB"/>
    <property type="match status" value="1"/>
</dbReference>
<dbReference type="PROSITE" id="PS51257">
    <property type="entry name" value="PROKAR_LIPOPROTEIN"/>
    <property type="match status" value="1"/>
</dbReference>
<keyword evidence="5" id="KW-0998">Cell outer membrane</keyword>
<evidence type="ECO:0000313" key="10">
    <source>
        <dbReference type="Proteomes" id="UP000061587"/>
    </source>
</evidence>
<gene>
    <name evidence="9" type="ORF">BvMPK_4309</name>
</gene>
<reference evidence="9 10" key="2">
    <citation type="journal article" date="2016" name="Genome Biol. Evol.">
        <title>Extensive mobilome-driven genome diversification in mouse gut-associated Bacteroides vulgatus mpk.</title>
        <authorList>
            <person name="Lange A."/>
            <person name="Beier S."/>
            <person name="Steimle A."/>
            <person name="Autenrieth I.B."/>
            <person name="Huson D.H."/>
            <person name="Frick J.S."/>
        </authorList>
    </citation>
    <scope>NUCLEOTIDE SEQUENCE [LARGE SCALE GENOMIC DNA]</scope>
    <source>
        <strain evidence="10">mpk</strain>
    </source>
</reference>
<feature type="chain" id="PRO_5006050662" evidence="6">
    <location>
        <begin position="30"/>
        <end position="664"/>
    </location>
</feature>
<dbReference type="AlphaFoldDB" id="A0A0P0M693"/>
<evidence type="ECO:0000256" key="3">
    <source>
        <dbReference type="ARBA" id="ARBA00022729"/>
    </source>
</evidence>
<feature type="domain" description="SusD-like N-terminal" evidence="8">
    <location>
        <begin position="78"/>
        <end position="232"/>
    </location>
</feature>
<dbReference type="SUPFAM" id="SSF48452">
    <property type="entry name" value="TPR-like"/>
    <property type="match status" value="1"/>
</dbReference>
<dbReference type="GO" id="GO:0009279">
    <property type="term" value="C:cell outer membrane"/>
    <property type="evidence" value="ECO:0007669"/>
    <property type="project" value="UniProtKB-SubCell"/>
</dbReference>
<dbReference type="InterPro" id="IPR012944">
    <property type="entry name" value="SusD_RagB_dom"/>
</dbReference>
<keyword evidence="3 6" id="KW-0732">Signal</keyword>
<dbReference type="Gene3D" id="1.25.40.390">
    <property type="match status" value="1"/>
</dbReference>
<dbReference type="EMBL" id="CP013020">
    <property type="protein sequence ID" value="ALK86851.1"/>
    <property type="molecule type" value="Genomic_DNA"/>
</dbReference>
<evidence type="ECO:0000259" key="7">
    <source>
        <dbReference type="Pfam" id="PF07980"/>
    </source>
</evidence>
<comment type="subcellular location">
    <subcellularLocation>
        <location evidence="1">Cell outer membrane</location>
    </subcellularLocation>
</comment>
<keyword evidence="4" id="KW-0472">Membrane</keyword>
<dbReference type="PATRIC" id="fig|821.40.peg.5161"/>
<accession>A0A0P0M693</accession>
<dbReference type="InterPro" id="IPR033985">
    <property type="entry name" value="SusD-like_N"/>
</dbReference>
<evidence type="ECO:0000256" key="4">
    <source>
        <dbReference type="ARBA" id="ARBA00023136"/>
    </source>
</evidence>
<sequence length="664" mass="76766">MVNMKRKNKTTKYILAGLFLSSMMGVTTACDPLGIEPTTKVDEERFWENPQLARSYVNNFYFISQSASGDTFQSEQWSDNCQGNYEQDWDTYRQYNFNKRTYDENNGITCFSAPWSGAYKNIRAVNLGIEKISSSSILTEAQKNQFLGECYFFRAFIYFDMEKFWGSVPYVDKALTIEDETYLPRTKRETIFDNILDDLQKSVDYFKAYGGTHTLGMVNEDVANAYISRVALYAANAADASAKGLYSDDAEGLFKFEKNANHYYELAYNAAKGLIGKYSLEPNYEDLFTKTESHTSVESIWPVMFKENQRSGFNPTAKNGPDGNYYGATEDATYSYGRRSGLFPTQDLVDCYLQKDDADGKWKNWWETSQAKAMGIHRNAEGELEGESANYRDMFKNRDSRFYSTVTYDGAYMGPEEERYIIQTWIDNTTLDEKTLKYSALHSGYRVMENLNSAPINRASAQTITGYYSKKYSQFNKINTDGTLDFDTQRQTCYFNVRYAEVLLNCAEASIKLGKTDAAGYINEIRNRAGLPNYDGNDLWNEMKLQRRLEFAFECPGFRYFDLLRWGEAEGKTTIEELNTPSRGLWIFRKGMESEKAGENGYPVEPGGEGYFTPKFQTFEMPYSYYERKFDDARYYFVPFSQSMLRDYTQLQQNPGWKNFNYNN</sequence>
<evidence type="ECO:0000259" key="8">
    <source>
        <dbReference type="Pfam" id="PF14322"/>
    </source>
</evidence>
<protein>
    <submittedName>
        <fullName evidence="9">Outer membrane protein</fullName>
    </submittedName>
</protein>
<dbReference type="InterPro" id="IPR011990">
    <property type="entry name" value="TPR-like_helical_dom_sf"/>
</dbReference>
<comment type="similarity">
    <text evidence="2">Belongs to the SusD family.</text>
</comment>
<name>A0A0P0M693_PHOVU</name>
<evidence type="ECO:0000313" key="9">
    <source>
        <dbReference type="EMBL" id="ALK86851.1"/>
    </source>
</evidence>
<feature type="domain" description="RagB/SusD" evidence="7">
    <location>
        <begin position="298"/>
        <end position="657"/>
    </location>
</feature>
<dbReference type="Pfam" id="PF14322">
    <property type="entry name" value="SusD-like_3"/>
    <property type="match status" value="1"/>
</dbReference>
<evidence type="ECO:0000256" key="6">
    <source>
        <dbReference type="SAM" id="SignalP"/>
    </source>
</evidence>
<feature type="signal peptide" evidence="6">
    <location>
        <begin position="1"/>
        <end position="29"/>
    </location>
</feature>
<organism evidence="9 10">
    <name type="scientific">Phocaeicola vulgatus</name>
    <name type="common">Bacteroides vulgatus</name>
    <dbReference type="NCBI Taxonomy" id="821"/>
    <lineage>
        <taxon>Bacteria</taxon>
        <taxon>Pseudomonadati</taxon>
        <taxon>Bacteroidota</taxon>
        <taxon>Bacteroidia</taxon>
        <taxon>Bacteroidales</taxon>
        <taxon>Bacteroidaceae</taxon>
        <taxon>Phocaeicola</taxon>
    </lineage>
</organism>
<reference evidence="10" key="1">
    <citation type="submission" date="2015-10" db="EMBL/GenBank/DDBJ databases">
        <title>Extensive mobilome-driven genome diversification in gut-associated Bacteroides vulgatus mpk.</title>
        <authorList>
            <person name="Beier S."/>
            <person name="Lange A."/>
            <person name="Huson D.H."/>
            <person name="Frick J.-S."/>
            <person name="Autenrieth I.B."/>
        </authorList>
    </citation>
    <scope>NUCLEOTIDE SEQUENCE [LARGE SCALE GENOMIC DNA]</scope>
    <source>
        <strain evidence="10">mpk</strain>
    </source>
</reference>